<name>A0ABW2JJ57_9ACTN</name>
<organism evidence="4 5">
    <name type="scientific">Streptomyces monticola</name>
    <dbReference type="NCBI Taxonomy" id="2666263"/>
    <lineage>
        <taxon>Bacteria</taxon>
        <taxon>Bacillati</taxon>
        <taxon>Actinomycetota</taxon>
        <taxon>Actinomycetes</taxon>
        <taxon>Kitasatosporales</taxon>
        <taxon>Streptomycetaceae</taxon>
        <taxon>Streptomyces</taxon>
    </lineage>
</organism>
<gene>
    <name evidence="4" type="ORF">ACFQVC_14670</name>
</gene>
<evidence type="ECO:0000313" key="5">
    <source>
        <dbReference type="Proteomes" id="UP001596523"/>
    </source>
</evidence>
<dbReference type="Gene3D" id="2.40.50.140">
    <property type="entry name" value="Nucleic acid-binding proteins"/>
    <property type="match status" value="1"/>
</dbReference>
<keyword evidence="1 2" id="KW-0238">DNA-binding</keyword>
<accession>A0ABW2JJ57</accession>
<evidence type="ECO:0000256" key="3">
    <source>
        <dbReference type="SAM" id="MobiDB-lite"/>
    </source>
</evidence>
<dbReference type="InterPro" id="IPR012340">
    <property type="entry name" value="NA-bd_OB-fold"/>
</dbReference>
<evidence type="ECO:0000313" key="4">
    <source>
        <dbReference type="EMBL" id="MFC7305461.1"/>
    </source>
</evidence>
<dbReference type="EMBL" id="JBHTCF010000005">
    <property type="protein sequence ID" value="MFC7305461.1"/>
    <property type="molecule type" value="Genomic_DNA"/>
</dbReference>
<evidence type="ECO:0000256" key="1">
    <source>
        <dbReference type="ARBA" id="ARBA00023125"/>
    </source>
</evidence>
<evidence type="ECO:0000256" key="2">
    <source>
        <dbReference type="PROSITE-ProRule" id="PRU00252"/>
    </source>
</evidence>
<dbReference type="SUPFAM" id="SSF50249">
    <property type="entry name" value="Nucleic acid-binding proteins"/>
    <property type="match status" value="1"/>
</dbReference>
<dbReference type="PROSITE" id="PS50935">
    <property type="entry name" value="SSB"/>
    <property type="match status" value="1"/>
</dbReference>
<dbReference type="CDD" id="cd04496">
    <property type="entry name" value="SSB_OBF"/>
    <property type="match status" value="1"/>
</dbReference>
<reference evidence="5" key="1">
    <citation type="journal article" date="2019" name="Int. J. Syst. Evol. Microbiol.">
        <title>The Global Catalogue of Microorganisms (GCM) 10K type strain sequencing project: providing services to taxonomists for standard genome sequencing and annotation.</title>
        <authorList>
            <consortium name="The Broad Institute Genomics Platform"/>
            <consortium name="The Broad Institute Genome Sequencing Center for Infectious Disease"/>
            <person name="Wu L."/>
            <person name="Ma J."/>
        </authorList>
    </citation>
    <scope>NUCLEOTIDE SEQUENCE [LARGE SCALE GENOMIC DNA]</scope>
    <source>
        <strain evidence="5">SYNS20</strain>
    </source>
</reference>
<sequence>MNETMVTVVGNVATKPVFRETQYGPVVRFRLAMTARVFDRAGQAWKDGHTNFFTVLARRSLAANVASSVSVGEPLVVQGRLKVRDEERGGQHWTSADIEATAVGHDLTRGTSAFRRAPGRAATDVMQHQNPAADGSSGDGREEGAVDEPQWESPAAAPVTEPALEPALEPVLESAPSQ</sequence>
<proteinExistence type="predicted"/>
<dbReference type="Pfam" id="PF00436">
    <property type="entry name" value="SSB"/>
    <property type="match status" value="1"/>
</dbReference>
<dbReference type="InterPro" id="IPR000424">
    <property type="entry name" value="Primosome_PriB/ssb"/>
</dbReference>
<dbReference type="Proteomes" id="UP001596523">
    <property type="component" value="Unassembled WGS sequence"/>
</dbReference>
<protein>
    <submittedName>
        <fullName evidence="4">Single-stranded DNA-binding protein</fullName>
    </submittedName>
</protein>
<dbReference type="GO" id="GO:0003677">
    <property type="term" value="F:DNA binding"/>
    <property type="evidence" value="ECO:0007669"/>
    <property type="project" value="UniProtKB-KW"/>
</dbReference>
<feature type="region of interest" description="Disordered" evidence="3">
    <location>
        <begin position="118"/>
        <end position="178"/>
    </location>
</feature>
<dbReference type="RefSeq" id="WP_381830822.1">
    <property type="nucleotide sequence ID" value="NZ_JBHTCF010000005.1"/>
</dbReference>
<keyword evidence="5" id="KW-1185">Reference proteome</keyword>
<comment type="caution">
    <text evidence="4">The sequence shown here is derived from an EMBL/GenBank/DDBJ whole genome shotgun (WGS) entry which is preliminary data.</text>
</comment>